<comment type="subcellular location">
    <subcellularLocation>
        <location evidence="1 11">Cell outer membrane</location>
        <topology evidence="1 11">Multi-pass membrane protein</topology>
    </subcellularLocation>
</comment>
<evidence type="ECO:0000256" key="7">
    <source>
        <dbReference type="ARBA" id="ARBA00023065"/>
    </source>
</evidence>
<dbReference type="AlphaFoldDB" id="A0A974S495"/>
<evidence type="ECO:0000256" key="3">
    <source>
        <dbReference type="ARBA" id="ARBA00022452"/>
    </source>
</evidence>
<dbReference type="PANTHER" id="PTHR32552:SF81">
    <property type="entry name" value="TONB-DEPENDENT OUTER MEMBRANE RECEPTOR"/>
    <property type="match status" value="1"/>
</dbReference>
<evidence type="ECO:0000256" key="8">
    <source>
        <dbReference type="ARBA" id="ARBA00023077"/>
    </source>
</evidence>
<reference evidence="18" key="1">
    <citation type="submission" date="2020-09" db="EMBL/GenBank/DDBJ databases">
        <title>Sphingomonas sp., a new species isolated from pork steak.</title>
        <authorList>
            <person name="Heidler von Heilborn D."/>
        </authorList>
    </citation>
    <scope>NUCLEOTIDE SEQUENCE [LARGE SCALE GENOMIC DNA]</scope>
</reference>
<name>A0A974S495_9SPHN</name>
<keyword evidence="5 11" id="KW-0812">Transmembrane</keyword>
<evidence type="ECO:0000256" key="6">
    <source>
        <dbReference type="ARBA" id="ARBA00023004"/>
    </source>
</evidence>
<keyword evidence="18" id="KW-1185">Reference proteome</keyword>
<dbReference type="Pfam" id="PF00593">
    <property type="entry name" value="TonB_dep_Rec_b-barrel"/>
    <property type="match status" value="1"/>
</dbReference>
<evidence type="ECO:0000256" key="9">
    <source>
        <dbReference type="ARBA" id="ARBA00023136"/>
    </source>
</evidence>
<keyword evidence="8 12" id="KW-0798">TonB box</keyword>
<dbReference type="Proteomes" id="UP000595894">
    <property type="component" value="Chromosome"/>
</dbReference>
<dbReference type="KEGG" id="sari:H5J25_00740"/>
<accession>A0A974S495</accession>
<protein>
    <submittedName>
        <fullName evidence="17">TonB-dependent receptor</fullName>
    </submittedName>
</protein>
<keyword evidence="6" id="KW-0408">Iron</keyword>
<evidence type="ECO:0000313" key="17">
    <source>
        <dbReference type="EMBL" id="QQV77398.1"/>
    </source>
</evidence>
<dbReference type="RefSeq" id="WP_202093844.1">
    <property type="nucleotide sequence ID" value="NZ_CP061035.1"/>
</dbReference>
<keyword evidence="9 11" id="KW-0472">Membrane</keyword>
<dbReference type="EMBL" id="CP061035">
    <property type="protein sequence ID" value="QQV77398.1"/>
    <property type="molecule type" value="Genomic_DNA"/>
</dbReference>
<feature type="domain" description="TonB-dependent receptor-like beta-barrel" evidence="15">
    <location>
        <begin position="289"/>
        <end position="762"/>
    </location>
</feature>
<proteinExistence type="inferred from homology"/>
<evidence type="ECO:0000259" key="16">
    <source>
        <dbReference type="Pfam" id="PF07715"/>
    </source>
</evidence>
<gene>
    <name evidence="17" type="ORF">H5J25_00740</name>
</gene>
<feature type="domain" description="TonB-dependent receptor plug" evidence="16">
    <location>
        <begin position="75"/>
        <end position="181"/>
    </location>
</feature>
<dbReference type="InterPro" id="IPR036942">
    <property type="entry name" value="Beta-barrel_TonB_sf"/>
</dbReference>
<feature type="region of interest" description="Disordered" evidence="13">
    <location>
        <begin position="36"/>
        <end position="55"/>
    </location>
</feature>
<evidence type="ECO:0000256" key="1">
    <source>
        <dbReference type="ARBA" id="ARBA00004571"/>
    </source>
</evidence>
<dbReference type="Pfam" id="PF07715">
    <property type="entry name" value="Plug"/>
    <property type="match status" value="1"/>
</dbReference>
<keyword evidence="3 11" id="KW-1134">Transmembrane beta strand</keyword>
<feature type="signal peptide" evidence="14">
    <location>
        <begin position="1"/>
        <end position="25"/>
    </location>
</feature>
<feature type="chain" id="PRO_5037239415" evidence="14">
    <location>
        <begin position="26"/>
        <end position="804"/>
    </location>
</feature>
<evidence type="ECO:0000259" key="15">
    <source>
        <dbReference type="Pfam" id="PF00593"/>
    </source>
</evidence>
<dbReference type="InterPro" id="IPR039426">
    <property type="entry name" value="TonB-dep_rcpt-like"/>
</dbReference>
<evidence type="ECO:0000256" key="13">
    <source>
        <dbReference type="SAM" id="MobiDB-lite"/>
    </source>
</evidence>
<dbReference type="PROSITE" id="PS52016">
    <property type="entry name" value="TONB_DEPENDENT_REC_3"/>
    <property type="match status" value="1"/>
</dbReference>
<keyword evidence="7" id="KW-0406">Ion transport</keyword>
<evidence type="ECO:0000256" key="14">
    <source>
        <dbReference type="SAM" id="SignalP"/>
    </source>
</evidence>
<dbReference type="Gene3D" id="2.40.170.20">
    <property type="entry name" value="TonB-dependent receptor, beta-barrel domain"/>
    <property type="match status" value="1"/>
</dbReference>
<sequence>MHTRTTIVTLLTGVSALALPAGASAQTTQVGTATATTAAETIPQTSPADAGAAPPLSSDVTAEIVVTAQRRAESVQRVPVAITAVRGDALQRLNITSPQQLTLIDPSVRYKQSTSAGNSGFLIRGIGTSSFSAGIEQSISTVVDGVVLGDPSTISTLVDIERVEILRGPQGMLFGKNASAGLVSFTTVRPKIGVAELVGHGELGTQGHGVANLIGNLPISETSALRVFGFYKQRDGVVRNLNPALPRDVDGQLNYGGGAKFLWKPTDALSVFLSADYSEVGRFCCSMVWAKNAPGYAPAVTLAQYGITASPTNRYVAIGGRSYGYAKRGGGSAEINYDMGDYALTSLTAYRQSYRESFYDGDNTTVNYVDRNGGSNALRQISEELRLTSPTGGLIDYVAGLFFFDQHAKGFIDQQGRLEWIVPASNGTVIRVVPSQPVGTIFDGNLTNRVHSRSYAAFAQANVHATDKLNFILGGRLTRDVLKLDYSRGSVPGTIPIPGGVTLSLRQETSNTNFSFRVGAQYSVSDQIMTYATVSRGYKGPGFSGLTVSNASQDQRVAPEIPTNYELGIRATMLDRRLTVNATLFKTHVRDFQAQVADLSSASYANRITNAGSLNSKGVEFSIIARPMPDLTLSGGGAYVDAKYGEFNGVQCYFGQPKVAQGGPCTAPPANPTSIDGFFNAAGLRLAAAPRFSYNLVADYQRLIGSDLRASVQFNFTGQSDVNYSANGDPGTIQKAFGLLGGNVGIGAADSRWRVGLFAINLLDKRWAAQKNPSPTTTLNPGGYLQYYSPDAVRTIGLTLDFRL</sequence>
<evidence type="ECO:0000256" key="5">
    <source>
        <dbReference type="ARBA" id="ARBA00022692"/>
    </source>
</evidence>
<evidence type="ECO:0000256" key="4">
    <source>
        <dbReference type="ARBA" id="ARBA00022496"/>
    </source>
</evidence>
<evidence type="ECO:0000256" key="10">
    <source>
        <dbReference type="ARBA" id="ARBA00023237"/>
    </source>
</evidence>
<dbReference type="SUPFAM" id="SSF56935">
    <property type="entry name" value="Porins"/>
    <property type="match status" value="1"/>
</dbReference>
<dbReference type="GO" id="GO:0009279">
    <property type="term" value="C:cell outer membrane"/>
    <property type="evidence" value="ECO:0007669"/>
    <property type="project" value="UniProtKB-SubCell"/>
</dbReference>
<evidence type="ECO:0000256" key="11">
    <source>
        <dbReference type="PROSITE-ProRule" id="PRU01360"/>
    </source>
</evidence>
<dbReference type="GO" id="GO:0006826">
    <property type="term" value="P:iron ion transport"/>
    <property type="evidence" value="ECO:0007669"/>
    <property type="project" value="UniProtKB-KW"/>
</dbReference>
<comment type="similarity">
    <text evidence="11 12">Belongs to the TonB-dependent receptor family.</text>
</comment>
<keyword evidence="10 11" id="KW-0998">Cell outer membrane</keyword>
<evidence type="ECO:0000256" key="12">
    <source>
        <dbReference type="RuleBase" id="RU003357"/>
    </source>
</evidence>
<evidence type="ECO:0000313" key="18">
    <source>
        <dbReference type="Proteomes" id="UP000595894"/>
    </source>
</evidence>
<keyword evidence="17" id="KW-0675">Receptor</keyword>
<evidence type="ECO:0000256" key="2">
    <source>
        <dbReference type="ARBA" id="ARBA00022448"/>
    </source>
</evidence>
<keyword evidence="4" id="KW-0410">Iron transport</keyword>
<dbReference type="InterPro" id="IPR012910">
    <property type="entry name" value="Plug_dom"/>
</dbReference>
<organism evidence="17 18">
    <name type="scientific">Sphingomonas aliaeris</name>
    <dbReference type="NCBI Taxonomy" id="2759526"/>
    <lineage>
        <taxon>Bacteria</taxon>
        <taxon>Pseudomonadati</taxon>
        <taxon>Pseudomonadota</taxon>
        <taxon>Alphaproteobacteria</taxon>
        <taxon>Sphingomonadales</taxon>
        <taxon>Sphingomonadaceae</taxon>
        <taxon>Sphingomonas</taxon>
    </lineage>
</organism>
<keyword evidence="2 11" id="KW-0813">Transport</keyword>
<dbReference type="PANTHER" id="PTHR32552">
    <property type="entry name" value="FERRICHROME IRON RECEPTOR-RELATED"/>
    <property type="match status" value="1"/>
</dbReference>
<dbReference type="InterPro" id="IPR000531">
    <property type="entry name" value="Beta-barrel_TonB"/>
</dbReference>
<keyword evidence="14" id="KW-0732">Signal</keyword>